<accession>A0AAV7IBQ0</accession>
<dbReference type="EMBL" id="JAHXZJ010002033">
    <property type="protein sequence ID" value="KAH0548183.1"/>
    <property type="molecule type" value="Genomic_DNA"/>
</dbReference>
<feature type="compositionally biased region" description="Polar residues" evidence="1">
    <location>
        <begin position="104"/>
        <end position="158"/>
    </location>
</feature>
<sequence>MPPNVNSPSLNQENNLTVGKNITVTSRKKINVTNPEDPQNLSTLSTPDQSNGLATFTQPLPTKVATERLNDSNNVTSNNQSLNKNVSSPPNSVKNKKSMPPNVNSPSLNQINNLTVGKNITVTSRKKMNVTNPEDPQNLSTLSTPDQSNDLATSTQPLPTKVATERFNDSNNVTSNNPSLNKNVSSPLNSVKNKKSMPQNVNSPSLNQESNLTVGKNITVTSEKKPNVTNPEDPQNLSTLSTPDQSNDLATSTEPLPSKFATERLNDSNNVTSKNQSLNKNVSSPLKSVKIRKSMPSNVNSPSLNRKNNLTVGKNITVTSGKKINVTNPEDLQNLSTLSTPDQSNDLATFTQPLPTKVATERLNDSNNVTSNNQSLNKNVSSPPKSVKNKKSMPPNVNSPSLNQENNLTIGKNITVSSRKKINVTNPEDPQNLSTLSTPDQSNDLATFTTQPLPSKERKLIHAQYSQINPNDLATSAEPLPKVKSLLKD</sequence>
<feature type="region of interest" description="Disordered" evidence="1">
    <location>
        <begin position="68"/>
        <end position="260"/>
    </location>
</feature>
<feature type="region of interest" description="Disordered" evidence="1">
    <location>
        <begin position="422"/>
        <end position="444"/>
    </location>
</feature>
<proteinExistence type="predicted"/>
<feature type="compositionally biased region" description="Low complexity" evidence="1">
    <location>
        <begin position="83"/>
        <end position="102"/>
    </location>
</feature>
<feature type="compositionally biased region" description="Polar residues" evidence="1">
    <location>
        <begin position="398"/>
        <end position="409"/>
    </location>
</feature>
<dbReference type="AlphaFoldDB" id="A0AAV7IBQ0"/>
<feature type="compositionally biased region" description="Polar residues" evidence="1">
    <location>
        <begin position="71"/>
        <end position="82"/>
    </location>
</feature>
<dbReference type="Proteomes" id="UP000826195">
    <property type="component" value="Unassembled WGS sequence"/>
</dbReference>
<reference evidence="2 3" key="1">
    <citation type="journal article" date="2021" name="J. Hered.">
        <title>A chromosome-level genome assembly of the parasitoid wasp, Cotesia glomerata (Hymenoptera: Braconidae).</title>
        <authorList>
            <person name="Pinto B.J."/>
            <person name="Weis J.J."/>
            <person name="Gamble T."/>
            <person name="Ode P.J."/>
            <person name="Paul R."/>
            <person name="Zaspel J.M."/>
        </authorList>
    </citation>
    <scope>NUCLEOTIDE SEQUENCE [LARGE SCALE GENOMIC DNA]</scope>
    <source>
        <strain evidence="2">CgM1</strain>
    </source>
</reference>
<evidence type="ECO:0000313" key="3">
    <source>
        <dbReference type="Proteomes" id="UP000826195"/>
    </source>
</evidence>
<feature type="compositionally biased region" description="Low complexity" evidence="1">
    <location>
        <begin position="377"/>
        <end position="396"/>
    </location>
</feature>
<feature type="region of interest" description="Disordered" evidence="1">
    <location>
        <begin position="29"/>
        <end position="56"/>
    </location>
</feature>
<keyword evidence="3" id="KW-1185">Reference proteome</keyword>
<feature type="compositionally biased region" description="Polar residues" evidence="1">
    <location>
        <begin position="365"/>
        <end position="376"/>
    </location>
</feature>
<gene>
    <name evidence="2" type="ORF">KQX54_000158</name>
</gene>
<evidence type="ECO:0000313" key="2">
    <source>
        <dbReference type="EMBL" id="KAH0548183.1"/>
    </source>
</evidence>
<protein>
    <submittedName>
        <fullName evidence="2">Uncharacterized protein</fullName>
    </submittedName>
</protein>
<feature type="region of interest" description="Disordered" evidence="1">
    <location>
        <begin position="361"/>
        <end position="409"/>
    </location>
</feature>
<name>A0AAV7IBQ0_COTGL</name>
<feature type="compositionally biased region" description="Polar residues" evidence="1">
    <location>
        <begin position="169"/>
        <end position="255"/>
    </location>
</feature>
<evidence type="ECO:0000256" key="1">
    <source>
        <dbReference type="SAM" id="MobiDB-lite"/>
    </source>
</evidence>
<comment type="caution">
    <text evidence="2">The sequence shown here is derived from an EMBL/GenBank/DDBJ whole genome shotgun (WGS) entry which is preliminary data.</text>
</comment>
<feature type="region of interest" description="Disordered" evidence="1">
    <location>
        <begin position="1"/>
        <end position="20"/>
    </location>
</feature>
<organism evidence="2 3">
    <name type="scientific">Cotesia glomerata</name>
    <name type="common">Lepidopteran parasitic wasp</name>
    <name type="synonym">Apanteles glomeratus</name>
    <dbReference type="NCBI Taxonomy" id="32391"/>
    <lineage>
        <taxon>Eukaryota</taxon>
        <taxon>Metazoa</taxon>
        <taxon>Ecdysozoa</taxon>
        <taxon>Arthropoda</taxon>
        <taxon>Hexapoda</taxon>
        <taxon>Insecta</taxon>
        <taxon>Pterygota</taxon>
        <taxon>Neoptera</taxon>
        <taxon>Endopterygota</taxon>
        <taxon>Hymenoptera</taxon>
        <taxon>Apocrita</taxon>
        <taxon>Ichneumonoidea</taxon>
        <taxon>Braconidae</taxon>
        <taxon>Microgastrinae</taxon>
        <taxon>Cotesia</taxon>
    </lineage>
</organism>